<feature type="signal peptide" evidence="7">
    <location>
        <begin position="1"/>
        <end position="16"/>
    </location>
</feature>
<dbReference type="PANTHER" id="PTHR43817">
    <property type="entry name" value="GLYCOSYL HYDROLASE"/>
    <property type="match status" value="1"/>
</dbReference>
<keyword evidence="2 7" id="KW-0732">Signal</keyword>
<dbReference type="CDD" id="cd18820">
    <property type="entry name" value="GH43_LbAraf43-like"/>
    <property type="match status" value="1"/>
</dbReference>
<feature type="region of interest" description="Disordered" evidence="6">
    <location>
        <begin position="305"/>
        <end position="329"/>
    </location>
</feature>
<keyword evidence="3 5" id="KW-0378">Hydrolase</keyword>
<comment type="similarity">
    <text evidence="1 5">Belongs to the glycosyl hydrolase 43 family.</text>
</comment>
<keyword evidence="9" id="KW-1185">Reference proteome</keyword>
<dbReference type="EMBL" id="CAXLJM020000029">
    <property type="protein sequence ID" value="CAL8097556.1"/>
    <property type="molecule type" value="Genomic_DNA"/>
</dbReference>
<organism evidence="8 9">
    <name type="scientific">Orchesella dallaii</name>
    <dbReference type="NCBI Taxonomy" id="48710"/>
    <lineage>
        <taxon>Eukaryota</taxon>
        <taxon>Metazoa</taxon>
        <taxon>Ecdysozoa</taxon>
        <taxon>Arthropoda</taxon>
        <taxon>Hexapoda</taxon>
        <taxon>Collembola</taxon>
        <taxon>Entomobryomorpha</taxon>
        <taxon>Entomobryoidea</taxon>
        <taxon>Orchesellidae</taxon>
        <taxon>Orchesellinae</taxon>
        <taxon>Orchesella</taxon>
    </lineage>
</organism>
<feature type="chain" id="PRO_5045827047" description="Extracellular exo-alpha-(1-&gt;5)-L-arabinofuranosidase" evidence="7">
    <location>
        <begin position="17"/>
        <end position="329"/>
    </location>
</feature>
<evidence type="ECO:0000256" key="5">
    <source>
        <dbReference type="RuleBase" id="RU361187"/>
    </source>
</evidence>
<dbReference type="Proteomes" id="UP001642540">
    <property type="component" value="Unassembled WGS sequence"/>
</dbReference>
<evidence type="ECO:0000313" key="8">
    <source>
        <dbReference type="EMBL" id="CAL8097556.1"/>
    </source>
</evidence>
<proteinExistence type="inferred from homology"/>
<evidence type="ECO:0000313" key="9">
    <source>
        <dbReference type="Proteomes" id="UP001642540"/>
    </source>
</evidence>
<protein>
    <recommendedName>
        <fullName evidence="10">Extracellular exo-alpha-(1-&gt;5)-L-arabinofuranosidase</fullName>
    </recommendedName>
</protein>
<gene>
    <name evidence="8" type="ORF">ODALV1_LOCUS9669</name>
</gene>
<dbReference type="InterPro" id="IPR023296">
    <property type="entry name" value="Glyco_hydro_beta-prop_sf"/>
</dbReference>
<evidence type="ECO:0008006" key="10">
    <source>
        <dbReference type="Google" id="ProtNLM"/>
    </source>
</evidence>
<evidence type="ECO:0000256" key="3">
    <source>
        <dbReference type="ARBA" id="ARBA00022801"/>
    </source>
</evidence>
<evidence type="ECO:0000256" key="6">
    <source>
        <dbReference type="SAM" id="MobiDB-lite"/>
    </source>
</evidence>
<evidence type="ECO:0000256" key="7">
    <source>
        <dbReference type="SAM" id="SignalP"/>
    </source>
</evidence>
<dbReference type="Gene3D" id="2.115.10.20">
    <property type="entry name" value="Glycosyl hydrolase domain, family 43"/>
    <property type="match status" value="1"/>
</dbReference>
<evidence type="ECO:0000256" key="2">
    <source>
        <dbReference type="ARBA" id="ARBA00022729"/>
    </source>
</evidence>
<name>A0ABP1QIG3_9HEXA</name>
<evidence type="ECO:0000256" key="1">
    <source>
        <dbReference type="ARBA" id="ARBA00009865"/>
    </source>
</evidence>
<accession>A0ABP1QIG3</accession>
<reference evidence="8 9" key="1">
    <citation type="submission" date="2024-08" db="EMBL/GenBank/DDBJ databases">
        <authorList>
            <person name="Cucini C."/>
            <person name="Frati F."/>
        </authorList>
    </citation>
    <scope>NUCLEOTIDE SEQUENCE [LARGE SCALE GENOMIC DNA]</scope>
</reference>
<dbReference type="SUPFAM" id="SSF75005">
    <property type="entry name" value="Arabinanase/levansucrase/invertase"/>
    <property type="match status" value="1"/>
</dbReference>
<sequence length="329" mass="37414">MNQILVFLCMLCMANCQLMFSNPIIDKLSADPAILRVGNNYYLTLSENGETELVIYKSPLLTNFRNAERKVVYSFNKPDHSDMWASEMHEVDGELYIYFTMNTPPIGHHMHVIKAENASDPMGNWSEPLRIPVSGWDDGGIDGTIMKHNGQLYFVWTSGRVGRLSMYIAPMVNATFVTRPIVLLRMPTEDWECNDGCLNEGAYLIYNRNVSYLVFSGSSTWDPNYSLSYISIPFEKDPMDPNNWDYVGGPVFTRNDEEDVYNTGHAAFTVSPDLTETWMVYHAVANSTGRDVRIARIEKIDWNEDGTPKFPRPHGYNHPQPVPSGQTEV</sequence>
<comment type="caution">
    <text evidence="8">The sequence shown here is derived from an EMBL/GenBank/DDBJ whole genome shotgun (WGS) entry which is preliminary data.</text>
</comment>
<dbReference type="Pfam" id="PF04616">
    <property type="entry name" value="Glyco_hydro_43"/>
    <property type="match status" value="1"/>
</dbReference>
<evidence type="ECO:0000256" key="4">
    <source>
        <dbReference type="ARBA" id="ARBA00023295"/>
    </source>
</evidence>
<keyword evidence="4 5" id="KW-0326">Glycosidase</keyword>
<dbReference type="InterPro" id="IPR006710">
    <property type="entry name" value="Glyco_hydro_43"/>
</dbReference>
<dbReference type="PANTHER" id="PTHR43817:SF1">
    <property type="entry name" value="HYDROLASE, FAMILY 43, PUTATIVE (AFU_ORTHOLOGUE AFUA_3G01660)-RELATED"/>
    <property type="match status" value="1"/>
</dbReference>